<sequence length="502" mass="54290">MYMKEKTISIMLVCGLTFSTVSPVFAEEMTSQQDTQQQLVLGNHGIEAKQNVQITQGRHITPTDFVQIYSQKYKPQLTFKDGVVASTETVGTFETTIVAEYNDGTTEEFTVSYTILADPSITPDPDPVTPTDPEEGQEPATPVDPEPVTPVTPDPEPTNPEPETPVTPVQPVDPDPVKPVDPVKPDPKPEVTVLATAKTNVTVELNDSALLPSQFVSRNAHNVKLSFNTQPVTNTLGTHSVQILASKGSATQTITVNYTVVDTTKPFIQPQEDIFYVWPNDEWTAEELVTATDNSGFVKVYFQNGQTLLDTTTPGAHSTVIVAEDANGNISTIDFQYQVISVAGMMLYSSPTVNFDKSTDTDIYGGTEPDTTLFVITEDSEELLAETRVDYSGAYHAVLSRPLQPGETAYLIAVDDNGGVSDVTHYTYGSKQVPEVKAESIVKSATDSQTTAATPNNDPSNEIVAAKVDKDLPKTGDSSSKGLTVIGLLLSATALLYLRKRS</sequence>
<dbReference type="NCBIfam" id="TIGR01167">
    <property type="entry name" value="LPXTG_anchor"/>
    <property type="match status" value="1"/>
</dbReference>
<reference evidence="9 10" key="1">
    <citation type="submission" date="2020-03" db="EMBL/GenBank/DDBJ databases">
        <title>Soil Listeria distribution.</title>
        <authorList>
            <person name="Liao J."/>
            <person name="Wiedmann M."/>
        </authorList>
    </citation>
    <scope>NUCLEOTIDE SEQUENCE [LARGE SCALE GENOMIC DNA]</scope>
    <source>
        <strain evidence="9 10">FSL L7-0245</strain>
    </source>
</reference>
<feature type="compositionally biased region" description="Basic and acidic residues" evidence="6">
    <location>
        <begin position="175"/>
        <end position="189"/>
    </location>
</feature>
<gene>
    <name evidence="9" type="ORF">HCB26_12935</name>
</gene>
<name>A0A7X0Z1F2_9LIST</name>
<evidence type="ECO:0000256" key="4">
    <source>
        <dbReference type="ARBA" id="ARBA00022729"/>
    </source>
</evidence>
<dbReference type="InterPro" id="IPR019931">
    <property type="entry name" value="LPXTG_anchor"/>
</dbReference>
<evidence type="ECO:0000256" key="7">
    <source>
        <dbReference type="SAM" id="SignalP"/>
    </source>
</evidence>
<dbReference type="AlphaFoldDB" id="A0A7X0Z1F2"/>
<evidence type="ECO:0000256" key="6">
    <source>
        <dbReference type="SAM" id="MobiDB-lite"/>
    </source>
</evidence>
<evidence type="ECO:0000313" key="9">
    <source>
        <dbReference type="EMBL" id="MBC2167479.1"/>
    </source>
</evidence>
<dbReference type="Pfam" id="PF00746">
    <property type="entry name" value="Gram_pos_anchor"/>
    <property type="match status" value="1"/>
</dbReference>
<keyword evidence="4 7" id="KW-0732">Signal</keyword>
<accession>A0A7X0Z1F2</accession>
<evidence type="ECO:0000256" key="5">
    <source>
        <dbReference type="ARBA" id="ARBA00023088"/>
    </source>
</evidence>
<feature type="chain" id="PRO_5030509357" evidence="7">
    <location>
        <begin position="27"/>
        <end position="502"/>
    </location>
</feature>
<evidence type="ECO:0000256" key="3">
    <source>
        <dbReference type="ARBA" id="ARBA00022525"/>
    </source>
</evidence>
<comment type="subcellular location">
    <subcellularLocation>
        <location evidence="1">Secreted</location>
        <location evidence="1">Cell wall</location>
        <topology evidence="1">Peptidoglycan-anchor</topology>
    </subcellularLocation>
</comment>
<feature type="compositionally biased region" description="Pro residues" evidence="6">
    <location>
        <begin position="142"/>
        <end position="165"/>
    </location>
</feature>
<evidence type="ECO:0000256" key="1">
    <source>
        <dbReference type="ARBA" id="ARBA00004168"/>
    </source>
</evidence>
<keyword evidence="2" id="KW-0134">Cell wall</keyword>
<organism evidence="9 10">
    <name type="scientific">Listeria booriae</name>
    <dbReference type="NCBI Taxonomy" id="1552123"/>
    <lineage>
        <taxon>Bacteria</taxon>
        <taxon>Bacillati</taxon>
        <taxon>Bacillota</taxon>
        <taxon>Bacilli</taxon>
        <taxon>Bacillales</taxon>
        <taxon>Listeriaceae</taxon>
        <taxon>Listeria</taxon>
    </lineage>
</organism>
<dbReference type="PROSITE" id="PS50847">
    <property type="entry name" value="GRAM_POS_ANCHORING"/>
    <property type="match status" value="1"/>
</dbReference>
<protein>
    <submittedName>
        <fullName evidence="9">LPXTG cell wall anchor domain-containing protein</fullName>
    </submittedName>
</protein>
<dbReference type="EMBL" id="JAARYH010000005">
    <property type="protein sequence ID" value="MBC2167479.1"/>
    <property type="molecule type" value="Genomic_DNA"/>
</dbReference>
<evidence type="ECO:0000313" key="10">
    <source>
        <dbReference type="Proteomes" id="UP000519573"/>
    </source>
</evidence>
<dbReference type="RefSeq" id="WP_185577119.1">
    <property type="nucleotide sequence ID" value="NZ_JAARYH010000005.1"/>
</dbReference>
<dbReference type="Proteomes" id="UP000519573">
    <property type="component" value="Unassembled WGS sequence"/>
</dbReference>
<proteinExistence type="predicted"/>
<feature type="signal peptide" evidence="7">
    <location>
        <begin position="1"/>
        <end position="26"/>
    </location>
</feature>
<keyword evidence="5" id="KW-0572">Peptidoglycan-anchor</keyword>
<feature type="region of interest" description="Disordered" evidence="6">
    <location>
        <begin position="116"/>
        <end position="189"/>
    </location>
</feature>
<evidence type="ECO:0000256" key="2">
    <source>
        <dbReference type="ARBA" id="ARBA00022512"/>
    </source>
</evidence>
<feature type="domain" description="Gram-positive cocci surface proteins LPxTG" evidence="8">
    <location>
        <begin position="472"/>
        <end position="502"/>
    </location>
</feature>
<keyword evidence="3" id="KW-0964">Secreted</keyword>
<evidence type="ECO:0000259" key="8">
    <source>
        <dbReference type="PROSITE" id="PS50847"/>
    </source>
</evidence>
<comment type="caution">
    <text evidence="9">The sequence shown here is derived from an EMBL/GenBank/DDBJ whole genome shotgun (WGS) entry which is preliminary data.</text>
</comment>